<dbReference type="InterPro" id="IPR011006">
    <property type="entry name" value="CheY-like_superfamily"/>
</dbReference>
<dbReference type="EMBL" id="CP043617">
    <property type="protein sequence ID" value="QFR48761.1"/>
    <property type="molecule type" value="Genomic_DNA"/>
</dbReference>
<dbReference type="SUPFAM" id="SSF55874">
    <property type="entry name" value="ATPase domain of HSP90 chaperone/DNA topoisomerase II/histidine kinase"/>
    <property type="match status" value="1"/>
</dbReference>
<dbReference type="FunFam" id="1.10.287.130:FF:000001">
    <property type="entry name" value="Two-component sensor histidine kinase"/>
    <property type="match status" value="1"/>
</dbReference>
<dbReference type="CDD" id="cd17546">
    <property type="entry name" value="REC_hyHK_CKI1_RcsC-like"/>
    <property type="match status" value="1"/>
</dbReference>
<keyword evidence="5" id="KW-0418">Kinase</keyword>
<dbReference type="Gene3D" id="3.30.450.20">
    <property type="entry name" value="PAS domain"/>
    <property type="match status" value="1"/>
</dbReference>
<sequence>MFLKINFLQTILFLLFYVSCLNANNNNLEKVSLQLNGLSTFEFAGYYMALKNGYYKEAGLDVKILERNFNKNNIDQVINGEATYSISDSNILLYRSYGHPVQVMASIFQHSPLVLISAENTMIFSPLEMNNKIISYPEATDNAAVSVLLSSSGLKKSDYTYIPFKNDYKDFLEGKIDVISGHSGRIIFDLLDEDVDFNIINPVNYGVDLYDGILFSREKELKNNPERSKKFLAASIKGWNYAMDNKELSAKTLIDEYGSKSTLDALLYEANLYEKLMVRKLVDIGYTNSDRFYKAAQAFEKMDKSDKDSLKQALKELVWNPNTDKPNYEKYLNILLIFVIVVIIIIFSLLLFSKKLKDTVDLRTKEINEKNNILKEVQSIAHLGSWNYDVKQKKLDWSDEIFRIIGFQPQSFKPNENTLLSYVHPDDFKHVQKARKKSMTDKQQCNIEYKILRDDGDIRYVQENIIHSFNAKGNLVKSIGTIYDITKTILHEKELKEQTKKAMESNIAKSEFLANMSHEIRTPLNAIMGFIDLLKEKERDSESLKYLGVINSASNDLLNIINDILDFSKIESGNITIDSINFNPKNEFLTTKKLFEARANEKNIILYLTINELPKILKGDVLRIKQVLNNLIGNAIKFTAEGKNIFVDIMYYKSQLRVRVKDEGIGISKEYQKRIFEPFSQEDNSTTRKYGGTGLGLSISYNLIKMMGGKLDVKSELNKGSEFYFSIPLETSDEQEDEKPKLSDIKKELEGNILLVEDNKANQMFIKVIFKKEKVTYDIANDGFEAIEYFKNNKYDVILMDENMPNMSGIETTSKIIEIEKKNKLKHTPIIALTANALKGDKKKFLSAGMDYYLTKPVDKNMLRQVLSEYLN</sequence>
<feature type="modified residue" description="4-aspartylphosphate" evidence="7">
    <location>
        <position position="801"/>
    </location>
</feature>
<dbReference type="InterPro" id="IPR015168">
    <property type="entry name" value="SsuA/THI5"/>
</dbReference>
<dbReference type="Pfam" id="PF08447">
    <property type="entry name" value="PAS_3"/>
    <property type="match status" value="1"/>
</dbReference>
<evidence type="ECO:0000259" key="9">
    <source>
        <dbReference type="PROSITE" id="PS50109"/>
    </source>
</evidence>
<dbReference type="SMART" id="SM00388">
    <property type="entry name" value="HisKA"/>
    <property type="match status" value="1"/>
</dbReference>
<evidence type="ECO:0000256" key="5">
    <source>
        <dbReference type="ARBA" id="ARBA00022777"/>
    </source>
</evidence>
<evidence type="ECO:0000256" key="6">
    <source>
        <dbReference type="ARBA" id="ARBA00023012"/>
    </source>
</evidence>
<evidence type="ECO:0000313" key="14">
    <source>
        <dbReference type="Proteomes" id="UP000326944"/>
    </source>
</evidence>
<dbReference type="Pfam" id="PF00512">
    <property type="entry name" value="HisKA"/>
    <property type="match status" value="1"/>
</dbReference>
<evidence type="ECO:0000256" key="1">
    <source>
        <dbReference type="ARBA" id="ARBA00000085"/>
    </source>
</evidence>
<dbReference type="InterPro" id="IPR003661">
    <property type="entry name" value="HisK_dim/P_dom"/>
</dbReference>
<dbReference type="PROSITE" id="PS50110">
    <property type="entry name" value="RESPONSE_REGULATORY"/>
    <property type="match status" value="1"/>
</dbReference>
<feature type="domain" description="Histidine kinase" evidence="9">
    <location>
        <begin position="515"/>
        <end position="731"/>
    </location>
</feature>
<dbReference type="CDD" id="cd16922">
    <property type="entry name" value="HATPase_EvgS-ArcB-TorS-like"/>
    <property type="match status" value="1"/>
</dbReference>
<dbReference type="Gene3D" id="3.40.190.10">
    <property type="entry name" value="Periplasmic binding protein-like II"/>
    <property type="match status" value="2"/>
</dbReference>
<feature type="domain" description="Response regulatory" evidence="10">
    <location>
        <begin position="752"/>
        <end position="871"/>
    </location>
</feature>
<dbReference type="PRINTS" id="PR00344">
    <property type="entry name" value="BCTRLSENSOR"/>
</dbReference>
<dbReference type="KEGG" id="sulg:FJR48_03105"/>
<dbReference type="Pfam" id="PF00072">
    <property type="entry name" value="Response_reg"/>
    <property type="match status" value="1"/>
</dbReference>
<evidence type="ECO:0000259" key="11">
    <source>
        <dbReference type="PROSITE" id="PS50112"/>
    </source>
</evidence>
<accession>A0A5P8NZB1</accession>
<dbReference type="PROSITE" id="PS50109">
    <property type="entry name" value="HIS_KIN"/>
    <property type="match status" value="1"/>
</dbReference>
<dbReference type="Gene3D" id="3.30.565.10">
    <property type="entry name" value="Histidine kinase-like ATPase, C-terminal domain"/>
    <property type="match status" value="1"/>
</dbReference>
<evidence type="ECO:0000256" key="2">
    <source>
        <dbReference type="ARBA" id="ARBA00012438"/>
    </source>
</evidence>
<dbReference type="InterPro" id="IPR000700">
    <property type="entry name" value="PAS-assoc_C"/>
</dbReference>
<dbReference type="GO" id="GO:0000155">
    <property type="term" value="F:phosphorelay sensor kinase activity"/>
    <property type="evidence" value="ECO:0007669"/>
    <property type="project" value="InterPro"/>
</dbReference>
<dbReference type="InterPro" id="IPR036097">
    <property type="entry name" value="HisK_dim/P_sf"/>
</dbReference>
<gene>
    <name evidence="13" type="ORF">FJR48_03105</name>
</gene>
<dbReference type="InterPro" id="IPR000014">
    <property type="entry name" value="PAS"/>
</dbReference>
<dbReference type="EC" id="2.7.13.3" evidence="2"/>
<dbReference type="SUPFAM" id="SSF53850">
    <property type="entry name" value="Periplasmic binding protein-like II"/>
    <property type="match status" value="1"/>
</dbReference>
<dbReference type="CDD" id="cd00082">
    <property type="entry name" value="HisKA"/>
    <property type="match status" value="1"/>
</dbReference>
<feature type="domain" description="PAS" evidence="11">
    <location>
        <begin position="397"/>
        <end position="442"/>
    </location>
</feature>
<dbReference type="Proteomes" id="UP000326944">
    <property type="component" value="Chromosome"/>
</dbReference>
<dbReference type="Gene3D" id="1.10.287.130">
    <property type="match status" value="1"/>
</dbReference>
<comment type="catalytic activity">
    <reaction evidence="1">
        <text>ATP + protein L-histidine = ADP + protein N-phospho-L-histidine.</text>
        <dbReference type="EC" id="2.7.13.3"/>
    </reaction>
</comment>
<evidence type="ECO:0000256" key="7">
    <source>
        <dbReference type="PROSITE-ProRule" id="PRU00169"/>
    </source>
</evidence>
<keyword evidence="8" id="KW-0472">Membrane</keyword>
<dbReference type="CDD" id="cd00130">
    <property type="entry name" value="PAS"/>
    <property type="match status" value="1"/>
</dbReference>
<dbReference type="InterPro" id="IPR001789">
    <property type="entry name" value="Sig_transdc_resp-reg_receiver"/>
</dbReference>
<evidence type="ECO:0000256" key="8">
    <source>
        <dbReference type="SAM" id="Phobius"/>
    </source>
</evidence>
<dbReference type="OrthoDB" id="9813151at2"/>
<dbReference type="SUPFAM" id="SSF52172">
    <property type="entry name" value="CheY-like"/>
    <property type="match status" value="1"/>
</dbReference>
<dbReference type="InterPro" id="IPR003594">
    <property type="entry name" value="HATPase_dom"/>
</dbReference>
<keyword evidence="4" id="KW-0808">Transferase</keyword>
<dbReference type="SUPFAM" id="SSF47384">
    <property type="entry name" value="Homodimeric domain of signal transducing histidine kinase"/>
    <property type="match status" value="1"/>
</dbReference>
<dbReference type="RefSeq" id="WP_152306704.1">
    <property type="nucleotide sequence ID" value="NZ_CP043617.1"/>
</dbReference>
<dbReference type="Pfam" id="PF09084">
    <property type="entry name" value="NMT1"/>
    <property type="match status" value="1"/>
</dbReference>
<dbReference type="PANTHER" id="PTHR45339:SF1">
    <property type="entry name" value="HYBRID SIGNAL TRANSDUCTION HISTIDINE KINASE J"/>
    <property type="match status" value="1"/>
</dbReference>
<dbReference type="InterPro" id="IPR036890">
    <property type="entry name" value="HATPase_C_sf"/>
</dbReference>
<organism evidence="13 14">
    <name type="scientific">Sulfurimonas lithotrophica</name>
    <dbReference type="NCBI Taxonomy" id="2590022"/>
    <lineage>
        <taxon>Bacteria</taxon>
        <taxon>Pseudomonadati</taxon>
        <taxon>Campylobacterota</taxon>
        <taxon>Epsilonproteobacteria</taxon>
        <taxon>Campylobacterales</taxon>
        <taxon>Sulfurimonadaceae</taxon>
        <taxon>Sulfurimonas</taxon>
    </lineage>
</organism>
<feature type="transmembrane region" description="Helical" evidence="8">
    <location>
        <begin position="331"/>
        <end position="352"/>
    </location>
</feature>
<evidence type="ECO:0000256" key="3">
    <source>
        <dbReference type="ARBA" id="ARBA00022553"/>
    </source>
</evidence>
<keyword evidence="6" id="KW-0902">Two-component regulatory system</keyword>
<evidence type="ECO:0000259" key="12">
    <source>
        <dbReference type="PROSITE" id="PS50113"/>
    </source>
</evidence>
<keyword evidence="8" id="KW-1133">Transmembrane helix</keyword>
<dbReference type="InterPro" id="IPR005467">
    <property type="entry name" value="His_kinase_dom"/>
</dbReference>
<evidence type="ECO:0000256" key="4">
    <source>
        <dbReference type="ARBA" id="ARBA00022679"/>
    </source>
</evidence>
<dbReference type="AlphaFoldDB" id="A0A5P8NZB1"/>
<keyword evidence="3 7" id="KW-0597">Phosphoprotein</keyword>
<dbReference type="SMART" id="SM00448">
    <property type="entry name" value="REC"/>
    <property type="match status" value="1"/>
</dbReference>
<keyword evidence="8" id="KW-0812">Transmembrane</keyword>
<protein>
    <recommendedName>
        <fullName evidence="2">histidine kinase</fullName>
        <ecNumber evidence="2">2.7.13.3</ecNumber>
    </recommendedName>
</protein>
<dbReference type="PROSITE" id="PS50112">
    <property type="entry name" value="PAS"/>
    <property type="match status" value="1"/>
</dbReference>
<dbReference type="SUPFAM" id="SSF55785">
    <property type="entry name" value="PYP-like sensor domain (PAS domain)"/>
    <property type="match status" value="1"/>
</dbReference>
<reference evidence="13 14" key="1">
    <citation type="submission" date="2019-09" db="EMBL/GenBank/DDBJ databases">
        <title>Sulfurimonas gotlandica sp. nov., a chemoautotrophic and psychrotolerant epsilonproteobacterium isolated from a pelagic redoxcline, and an emended description of the genus Sulfurimonas.</title>
        <authorList>
            <person name="Wang S."/>
            <person name="Jiang L."/>
            <person name="Shao S."/>
        </authorList>
    </citation>
    <scope>NUCLEOTIDE SEQUENCE [LARGE SCALE GENOMIC DNA]</scope>
    <source>
        <strain evidence="13 14">GYSZ_1</strain>
    </source>
</reference>
<dbReference type="Gene3D" id="2.10.70.100">
    <property type="match status" value="1"/>
</dbReference>
<dbReference type="InterPro" id="IPR013655">
    <property type="entry name" value="PAS_fold_3"/>
</dbReference>
<dbReference type="InterPro" id="IPR035965">
    <property type="entry name" value="PAS-like_dom_sf"/>
</dbReference>
<proteinExistence type="predicted"/>
<dbReference type="PANTHER" id="PTHR45339">
    <property type="entry name" value="HYBRID SIGNAL TRANSDUCTION HISTIDINE KINASE J"/>
    <property type="match status" value="1"/>
</dbReference>
<name>A0A5P8NZB1_9BACT</name>
<dbReference type="PROSITE" id="PS50113">
    <property type="entry name" value="PAC"/>
    <property type="match status" value="1"/>
</dbReference>
<evidence type="ECO:0000313" key="13">
    <source>
        <dbReference type="EMBL" id="QFR48761.1"/>
    </source>
</evidence>
<dbReference type="InterPro" id="IPR004358">
    <property type="entry name" value="Sig_transdc_His_kin-like_C"/>
</dbReference>
<dbReference type="SMART" id="SM00387">
    <property type="entry name" value="HATPase_c"/>
    <property type="match status" value="1"/>
</dbReference>
<dbReference type="Gene3D" id="3.40.50.2300">
    <property type="match status" value="1"/>
</dbReference>
<evidence type="ECO:0000259" key="10">
    <source>
        <dbReference type="PROSITE" id="PS50110"/>
    </source>
</evidence>
<dbReference type="FunFam" id="3.30.565.10:FF:000010">
    <property type="entry name" value="Sensor histidine kinase RcsC"/>
    <property type="match status" value="1"/>
</dbReference>
<feature type="domain" description="PAC" evidence="12">
    <location>
        <begin position="445"/>
        <end position="497"/>
    </location>
</feature>
<dbReference type="Pfam" id="PF02518">
    <property type="entry name" value="HATPase_c"/>
    <property type="match status" value="1"/>
</dbReference>
<keyword evidence="14" id="KW-1185">Reference proteome</keyword>